<organism evidence="4 5">
    <name type="scientific">Thalassotalea psychrophila</name>
    <dbReference type="NCBI Taxonomy" id="3065647"/>
    <lineage>
        <taxon>Bacteria</taxon>
        <taxon>Pseudomonadati</taxon>
        <taxon>Pseudomonadota</taxon>
        <taxon>Gammaproteobacteria</taxon>
        <taxon>Alteromonadales</taxon>
        <taxon>Colwelliaceae</taxon>
        <taxon>Thalassotalea</taxon>
    </lineage>
</organism>
<sequence length="277" mass="31786">MTNREINQKNQQINRRVRKSSLINDIVTVSVVGLILGFLSPFGMAEIPLQWSIAYWLVTCLSGYFIYMPCGHLGELLLSKWLSMHWLRVAISTSIASVLMSFVVLLLVNLFFNVPISYGEDFFKVLPKVIVIGGLLTFIGMVKDYIKYQNDKLVQSEKLIDEQKTQASAKIDQKFETFMALLPVEKRGELFCLEMSDHYLKVYTDKGHHLLLMRFKDALEMLADFQGLQTHRSWWVSLSAVTKLEKDGRKVFLLVNNELQVPVSRTYMDAVKAANIH</sequence>
<keyword evidence="4" id="KW-0238">DNA-binding</keyword>
<accession>A0ABY9TWG7</accession>
<dbReference type="SMART" id="SM00850">
    <property type="entry name" value="LytTR"/>
    <property type="match status" value="1"/>
</dbReference>
<feature type="transmembrane region" description="Helical" evidence="2">
    <location>
        <begin position="21"/>
        <end position="41"/>
    </location>
</feature>
<feature type="transmembrane region" description="Helical" evidence="2">
    <location>
        <begin position="86"/>
        <end position="113"/>
    </location>
</feature>
<evidence type="ECO:0000259" key="3">
    <source>
        <dbReference type="PROSITE" id="PS50930"/>
    </source>
</evidence>
<name>A0ABY9TWG7_9GAMM</name>
<keyword evidence="2" id="KW-1133">Transmembrane helix</keyword>
<evidence type="ECO:0000313" key="5">
    <source>
        <dbReference type="Proteomes" id="UP001258994"/>
    </source>
</evidence>
<feature type="transmembrane region" description="Helical" evidence="2">
    <location>
        <begin position="125"/>
        <end position="142"/>
    </location>
</feature>
<protein>
    <submittedName>
        <fullName evidence="4">LytTR family DNA-binding domain-containing protein</fullName>
    </submittedName>
</protein>
<keyword evidence="2" id="KW-0812">Transmembrane</keyword>
<dbReference type="Pfam" id="PF04397">
    <property type="entry name" value="LytTR"/>
    <property type="match status" value="1"/>
</dbReference>
<dbReference type="EMBL" id="CP134145">
    <property type="protein sequence ID" value="WNC72064.1"/>
    <property type="molecule type" value="Genomic_DNA"/>
</dbReference>
<feature type="domain" description="HTH LytTR-type" evidence="3">
    <location>
        <begin position="189"/>
        <end position="277"/>
    </location>
</feature>
<keyword evidence="1" id="KW-0902">Two-component regulatory system</keyword>
<evidence type="ECO:0000256" key="1">
    <source>
        <dbReference type="ARBA" id="ARBA00023012"/>
    </source>
</evidence>
<keyword evidence="5" id="KW-1185">Reference proteome</keyword>
<feature type="transmembrane region" description="Helical" evidence="2">
    <location>
        <begin position="53"/>
        <end position="74"/>
    </location>
</feature>
<dbReference type="Proteomes" id="UP001258994">
    <property type="component" value="Chromosome"/>
</dbReference>
<reference evidence="5" key="1">
    <citation type="submission" date="2023-09" db="EMBL/GenBank/DDBJ databases">
        <authorList>
            <person name="Li S."/>
            <person name="Li X."/>
            <person name="Zhang C."/>
            <person name="Zhao Z."/>
        </authorList>
    </citation>
    <scope>NUCLEOTIDE SEQUENCE [LARGE SCALE GENOMIC DNA]</scope>
    <source>
        <strain evidence="5">SQ149</strain>
    </source>
</reference>
<dbReference type="PROSITE" id="PS50930">
    <property type="entry name" value="HTH_LYTTR"/>
    <property type="match status" value="1"/>
</dbReference>
<dbReference type="Gene3D" id="2.40.50.1020">
    <property type="entry name" value="LytTr DNA-binding domain"/>
    <property type="match status" value="1"/>
</dbReference>
<keyword evidence="2" id="KW-0472">Membrane</keyword>
<proteinExistence type="predicted"/>
<dbReference type="RefSeq" id="WP_348391184.1">
    <property type="nucleotide sequence ID" value="NZ_CP134145.1"/>
</dbReference>
<evidence type="ECO:0000313" key="4">
    <source>
        <dbReference type="EMBL" id="WNC72064.1"/>
    </source>
</evidence>
<dbReference type="GO" id="GO:0003677">
    <property type="term" value="F:DNA binding"/>
    <property type="evidence" value="ECO:0007669"/>
    <property type="project" value="UniProtKB-KW"/>
</dbReference>
<evidence type="ECO:0000256" key="2">
    <source>
        <dbReference type="SAM" id="Phobius"/>
    </source>
</evidence>
<dbReference type="InterPro" id="IPR007492">
    <property type="entry name" value="LytTR_DNA-bd_dom"/>
</dbReference>
<gene>
    <name evidence="4" type="ORF">RGQ13_18385</name>
</gene>